<dbReference type="InterPro" id="IPR006671">
    <property type="entry name" value="Cyclin_N"/>
</dbReference>
<feature type="domain" description="Cyclin N-terminal" evidence="1">
    <location>
        <begin position="1"/>
        <end position="81"/>
    </location>
</feature>
<reference evidence="3" key="1">
    <citation type="journal article" date="2016" name="Nature">
        <title>Genome evolution in the allotetraploid frog Xenopus laevis.</title>
        <authorList>
            <person name="Session A.M."/>
            <person name="Uno Y."/>
            <person name="Kwon T."/>
            <person name="Chapman J.A."/>
            <person name="Toyoda A."/>
            <person name="Takahashi S."/>
            <person name="Fukui A."/>
            <person name="Hikosaka A."/>
            <person name="Suzuki A."/>
            <person name="Kondo M."/>
            <person name="van Heeringen S.J."/>
            <person name="Quigley I."/>
            <person name="Heinz S."/>
            <person name="Ogino H."/>
            <person name="Ochi H."/>
            <person name="Hellsten U."/>
            <person name="Lyons J.B."/>
            <person name="Simakov O."/>
            <person name="Putnam N."/>
            <person name="Stites J."/>
            <person name="Kuroki Y."/>
            <person name="Tanaka T."/>
            <person name="Michiue T."/>
            <person name="Watanabe M."/>
            <person name="Bogdanovic O."/>
            <person name="Lister R."/>
            <person name="Georgiou G."/>
            <person name="Paranjpe S.S."/>
            <person name="van Kruijsbergen I."/>
            <person name="Shu S."/>
            <person name="Carlson J."/>
            <person name="Kinoshita T."/>
            <person name="Ohta Y."/>
            <person name="Mawaribuchi S."/>
            <person name="Jenkins J."/>
            <person name="Grimwood J."/>
            <person name="Schmutz J."/>
            <person name="Mitros T."/>
            <person name="Mozaffari S.V."/>
            <person name="Suzuki Y."/>
            <person name="Haramoto Y."/>
            <person name="Yamamoto T.S."/>
            <person name="Takagi C."/>
            <person name="Heald R."/>
            <person name="Miller K."/>
            <person name="Haudenschild C."/>
            <person name="Kitzman J."/>
            <person name="Nakayama T."/>
            <person name="Izutsu Y."/>
            <person name="Robert J."/>
            <person name="Fortriede J."/>
            <person name="Burns K."/>
            <person name="Lotay V."/>
            <person name="Karimi K."/>
            <person name="Yasuoka Y."/>
            <person name="Dichmann D.S."/>
            <person name="Flajnik M.F."/>
            <person name="Houston D.W."/>
            <person name="Shendure J."/>
            <person name="DuPasquier L."/>
            <person name="Vize P.D."/>
            <person name="Zorn A.M."/>
            <person name="Ito M."/>
            <person name="Marcotte E.M."/>
            <person name="Wallingford J.B."/>
            <person name="Ito Y."/>
            <person name="Asashima M."/>
            <person name="Ueno N."/>
            <person name="Matsuda Y."/>
            <person name="Veenstra G.J."/>
            <person name="Fujiyama A."/>
            <person name="Harland R.M."/>
            <person name="Taira M."/>
            <person name="Rokhsar D.S."/>
        </authorList>
    </citation>
    <scope>NUCLEOTIDE SEQUENCE [LARGE SCALE GENOMIC DNA]</scope>
    <source>
        <strain evidence="3">J</strain>
    </source>
</reference>
<gene>
    <name evidence="2" type="ORF">XELAEV_18045347mg</name>
</gene>
<protein>
    <recommendedName>
        <fullName evidence="1">Cyclin N-terminal domain-containing protein</fullName>
    </recommendedName>
</protein>
<organism evidence="2 3">
    <name type="scientific">Xenopus laevis</name>
    <name type="common">African clawed frog</name>
    <dbReference type="NCBI Taxonomy" id="8355"/>
    <lineage>
        <taxon>Eukaryota</taxon>
        <taxon>Metazoa</taxon>
        <taxon>Chordata</taxon>
        <taxon>Craniata</taxon>
        <taxon>Vertebrata</taxon>
        <taxon>Euteleostomi</taxon>
        <taxon>Amphibia</taxon>
        <taxon>Batrachia</taxon>
        <taxon>Anura</taxon>
        <taxon>Pipoidea</taxon>
        <taxon>Pipidae</taxon>
        <taxon>Xenopodinae</taxon>
        <taxon>Xenopus</taxon>
        <taxon>Xenopus</taxon>
    </lineage>
</organism>
<dbReference type="InterPro" id="IPR036915">
    <property type="entry name" value="Cyclin-like_sf"/>
</dbReference>
<dbReference type="EMBL" id="CM004482">
    <property type="protein sequence ID" value="OCT64245.1"/>
    <property type="molecule type" value="Genomic_DNA"/>
</dbReference>
<evidence type="ECO:0000259" key="1">
    <source>
        <dbReference type="Pfam" id="PF00134"/>
    </source>
</evidence>
<name>A0A974C1A0_XENLA</name>
<dbReference type="Pfam" id="PF00134">
    <property type="entry name" value="Cyclin_N"/>
    <property type="match status" value="1"/>
</dbReference>
<accession>A0A974C1A0</accession>
<dbReference type="Gene3D" id="1.10.472.10">
    <property type="entry name" value="Cyclin-like"/>
    <property type="match status" value="2"/>
</dbReference>
<dbReference type="SUPFAM" id="SSF47954">
    <property type="entry name" value="Cyclin-like"/>
    <property type="match status" value="2"/>
</dbReference>
<dbReference type="PANTHER" id="PTHR10177">
    <property type="entry name" value="CYCLINS"/>
    <property type="match status" value="1"/>
</dbReference>
<proteinExistence type="predicted"/>
<dbReference type="InterPro" id="IPR039361">
    <property type="entry name" value="Cyclin"/>
</dbReference>
<sequence>MITVHRTYKLDFETLFLACTPLKAASLKVVGATCLCLACKVMEKSLLRKDKFLQLFCEDGFTAPLMSHLEQLVLSRLCFCLTDPTIDYFLEHFSLLRMSHKECPAVKIDRAANALTAARGIAALSISRYGLCSHPPSLLAQCCLRAADQIFQYDTWNRAHPRDCPGLL</sequence>
<evidence type="ECO:0000313" key="2">
    <source>
        <dbReference type="EMBL" id="OCT64245.1"/>
    </source>
</evidence>
<dbReference type="Proteomes" id="UP000694892">
    <property type="component" value="Chromosome 9_10L"/>
</dbReference>
<dbReference type="AlphaFoldDB" id="A0A974C1A0"/>
<evidence type="ECO:0000313" key="3">
    <source>
        <dbReference type="Proteomes" id="UP000694892"/>
    </source>
</evidence>